<dbReference type="Proteomes" id="UP000789920">
    <property type="component" value="Unassembled WGS sequence"/>
</dbReference>
<dbReference type="EMBL" id="CAJVQC010054264">
    <property type="protein sequence ID" value="CAG8793984.1"/>
    <property type="molecule type" value="Genomic_DNA"/>
</dbReference>
<keyword evidence="2" id="KW-1185">Reference proteome</keyword>
<protein>
    <submittedName>
        <fullName evidence="1">18584_t:CDS:1</fullName>
    </submittedName>
</protein>
<name>A0ACA9RGZ8_9GLOM</name>
<accession>A0ACA9RGZ8</accession>
<feature type="non-terminal residue" evidence="1">
    <location>
        <position position="479"/>
    </location>
</feature>
<evidence type="ECO:0000313" key="1">
    <source>
        <dbReference type="EMBL" id="CAG8793984.1"/>
    </source>
</evidence>
<evidence type="ECO:0000313" key="2">
    <source>
        <dbReference type="Proteomes" id="UP000789920"/>
    </source>
</evidence>
<reference evidence="1" key="1">
    <citation type="submission" date="2021-06" db="EMBL/GenBank/DDBJ databases">
        <authorList>
            <person name="Kallberg Y."/>
            <person name="Tangrot J."/>
            <person name="Rosling A."/>
        </authorList>
    </citation>
    <scope>NUCLEOTIDE SEQUENCE</scope>
    <source>
        <strain evidence="1">MA461A</strain>
    </source>
</reference>
<feature type="non-terminal residue" evidence="1">
    <location>
        <position position="1"/>
    </location>
</feature>
<sequence length="479" mass="55776">DMSESSTQECGAYVFHPDENNVIRLIDTPGIGDTRGIEYDKKNFENILKCISQYDYLNGICILLKPNNARLNIIFKYCIQELLSHLHKSAKDNIIFCFTNTRGTFFRPGDTLPVLKEQLDEIQKRSDIEIKICKETIYCFDNESFRYLVAVKKGMILTDKEMFASSWTKSVKESIRLLQHIINCTPHKIIDTISLNNARQIVTVLYKPLAVVTRNIQENLFNIEKLKKEIQSADLTDEELKSKLHIPYIELELISLERPKVVCTNNICQNPIFDKRVESCHVKWKMLNTFLQKRKGVMIFGTCKSCGCPAKNHKANFYESISKYSKKFDENIENKISENKLDQTVKQNHIEMLQEKIDQLKAQKNTVDDIVIQFTQFLTQNAIASFNDSYAKYLEHIIRLEKMKVNTSKDYNTEILESLEETKRKYDEKVKAIKKIENCELLPCSPSIEDIFNLVNQLYDLPDIGQYLQNVKKEEERTL</sequence>
<comment type="caution">
    <text evidence="1">The sequence shown here is derived from an EMBL/GenBank/DDBJ whole genome shotgun (WGS) entry which is preliminary data.</text>
</comment>
<gene>
    <name evidence="1" type="ORF">RPERSI_LOCUS19669</name>
</gene>
<organism evidence="1 2">
    <name type="scientific">Racocetra persica</name>
    <dbReference type="NCBI Taxonomy" id="160502"/>
    <lineage>
        <taxon>Eukaryota</taxon>
        <taxon>Fungi</taxon>
        <taxon>Fungi incertae sedis</taxon>
        <taxon>Mucoromycota</taxon>
        <taxon>Glomeromycotina</taxon>
        <taxon>Glomeromycetes</taxon>
        <taxon>Diversisporales</taxon>
        <taxon>Gigasporaceae</taxon>
        <taxon>Racocetra</taxon>
    </lineage>
</organism>
<proteinExistence type="predicted"/>